<dbReference type="PANTHER" id="PTHR42939">
    <property type="entry name" value="ABC TRANSPORTER ATP-BINDING PROTEIN ALBC-RELATED"/>
    <property type="match status" value="1"/>
</dbReference>
<dbReference type="CDD" id="cd03230">
    <property type="entry name" value="ABC_DR_subfamily_A"/>
    <property type="match status" value="1"/>
</dbReference>
<keyword evidence="6" id="KW-1185">Reference proteome</keyword>
<dbReference type="InterPro" id="IPR003439">
    <property type="entry name" value="ABC_transporter-like_ATP-bd"/>
</dbReference>
<reference evidence="5 6" key="1">
    <citation type="submission" date="2015-06" db="EMBL/GenBank/DDBJ databases">
        <title>Genome sequencing of Thermotogales isolates from hydrothermal vents.</title>
        <authorList>
            <person name="Haverkamp T.H."/>
            <person name="Kublanov I.V."/>
            <person name="Nesbo C.L."/>
        </authorList>
    </citation>
    <scope>NUCLEOTIDE SEQUENCE [LARGE SCALE GENOMIC DNA]</scope>
    <source>
        <strain evidence="6">ik275mar</strain>
    </source>
</reference>
<keyword evidence="3 5" id="KW-0067">ATP-binding</keyword>
<evidence type="ECO:0000256" key="3">
    <source>
        <dbReference type="ARBA" id="ARBA00022840"/>
    </source>
</evidence>
<proteinExistence type="predicted"/>
<evidence type="ECO:0000259" key="4">
    <source>
        <dbReference type="PROSITE" id="PS50893"/>
    </source>
</evidence>
<feature type="domain" description="ABC transporter" evidence="4">
    <location>
        <begin position="14"/>
        <end position="227"/>
    </location>
</feature>
<dbReference type="Pfam" id="PF00005">
    <property type="entry name" value="ABC_tran"/>
    <property type="match status" value="1"/>
</dbReference>
<dbReference type="InterPro" id="IPR003593">
    <property type="entry name" value="AAA+_ATPase"/>
</dbReference>
<dbReference type="InterPro" id="IPR027417">
    <property type="entry name" value="P-loop_NTPase"/>
</dbReference>
<dbReference type="EMBL" id="LBFC01000021">
    <property type="protein sequence ID" value="ONN26928.1"/>
    <property type="molecule type" value="Genomic_DNA"/>
</dbReference>
<keyword evidence="2" id="KW-0547">Nucleotide-binding</keyword>
<accession>A0ABX3IGI0</accession>
<protein>
    <submittedName>
        <fullName evidence="5">Multidrug ABC transporter ATP-binding protein</fullName>
    </submittedName>
</protein>
<gene>
    <name evidence="5" type="ORF">XJ44_06445</name>
</gene>
<dbReference type="PROSITE" id="PS50893">
    <property type="entry name" value="ABC_TRANSPORTER_2"/>
    <property type="match status" value="1"/>
</dbReference>
<dbReference type="SUPFAM" id="SSF52540">
    <property type="entry name" value="P-loop containing nucleoside triphosphate hydrolases"/>
    <property type="match status" value="1"/>
</dbReference>
<dbReference type="InterPro" id="IPR051782">
    <property type="entry name" value="ABC_Transporter_VariousFunc"/>
</dbReference>
<evidence type="ECO:0000256" key="2">
    <source>
        <dbReference type="ARBA" id="ARBA00022741"/>
    </source>
</evidence>
<sequence>MKFVNLLEGVISLIKVKNLKKAYGSKKAVDNISFEVNKGEIFALLGPNGAGKTTTLKCILNLRKKDKGEIILNGTYTYLPEKKELYKYLTVKKILEITKELSSNFSLEKSLDFVNEFQLPLNEKIATLSHGMTTLLYLAIVLSENVDIYFFDEPTWGLDPLMQKKVIEIIRKLSFEEKTVFLTSHILSEVEKIADKIAIMSNGKIVEYDYMDNIKEKYVLCVTNENIKGLLYKKTGNEKIILCKKENAKGNIKSATFEIIFEALVKGEKL</sequence>
<name>A0ABX3IGI0_9BACT</name>
<keyword evidence="1" id="KW-0813">Transport</keyword>
<evidence type="ECO:0000256" key="1">
    <source>
        <dbReference type="ARBA" id="ARBA00022448"/>
    </source>
</evidence>
<comment type="caution">
    <text evidence="5">The sequence shown here is derived from an EMBL/GenBank/DDBJ whole genome shotgun (WGS) entry which is preliminary data.</text>
</comment>
<dbReference type="PANTHER" id="PTHR42939:SF1">
    <property type="entry name" value="ABC TRANSPORTER ATP-BINDING PROTEIN ALBC-RELATED"/>
    <property type="match status" value="1"/>
</dbReference>
<dbReference type="Proteomes" id="UP000242616">
    <property type="component" value="Unassembled WGS sequence"/>
</dbReference>
<organism evidence="5 6">
    <name type="scientific">Thermosipho affectus</name>
    <dbReference type="NCBI Taxonomy" id="660294"/>
    <lineage>
        <taxon>Bacteria</taxon>
        <taxon>Thermotogati</taxon>
        <taxon>Thermotogota</taxon>
        <taxon>Thermotogae</taxon>
        <taxon>Thermotogales</taxon>
        <taxon>Fervidobacteriaceae</taxon>
        <taxon>Thermosipho</taxon>
    </lineage>
</organism>
<evidence type="ECO:0000313" key="6">
    <source>
        <dbReference type="Proteomes" id="UP000242616"/>
    </source>
</evidence>
<dbReference type="GO" id="GO:0005524">
    <property type="term" value="F:ATP binding"/>
    <property type="evidence" value="ECO:0007669"/>
    <property type="project" value="UniProtKB-KW"/>
</dbReference>
<dbReference type="Gene3D" id="3.40.50.300">
    <property type="entry name" value="P-loop containing nucleotide triphosphate hydrolases"/>
    <property type="match status" value="1"/>
</dbReference>
<dbReference type="RefSeq" id="WP_143609007.1">
    <property type="nucleotide sequence ID" value="NZ_LBFC01000021.1"/>
</dbReference>
<evidence type="ECO:0000313" key="5">
    <source>
        <dbReference type="EMBL" id="ONN26928.1"/>
    </source>
</evidence>
<dbReference type="SMART" id="SM00382">
    <property type="entry name" value="AAA"/>
    <property type="match status" value="1"/>
</dbReference>